<dbReference type="PRINTS" id="PR00503">
    <property type="entry name" value="BROMODOMAIN"/>
</dbReference>
<dbReference type="GO" id="GO:0006338">
    <property type="term" value="P:chromatin remodeling"/>
    <property type="evidence" value="ECO:0007669"/>
    <property type="project" value="InterPro"/>
</dbReference>
<feature type="domain" description="Bromo" evidence="3">
    <location>
        <begin position="11"/>
        <end position="81"/>
    </location>
</feature>
<reference evidence="4 5" key="1">
    <citation type="journal article" date="2011" name="Science">
        <title>The ecoresponsive genome of Daphnia pulex.</title>
        <authorList>
            <person name="Colbourne J.K."/>
            <person name="Pfrender M.E."/>
            <person name="Gilbert D."/>
            <person name="Thomas W.K."/>
            <person name="Tucker A."/>
            <person name="Oakley T.H."/>
            <person name="Tokishita S."/>
            <person name="Aerts A."/>
            <person name="Arnold G.J."/>
            <person name="Basu M.K."/>
            <person name="Bauer D.J."/>
            <person name="Caceres C.E."/>
            <person name="Carmel L."/>
            <person name="Casola C."/>
            <person name="Choi J.H."/>
            <person name="Detter J.C."/>
            <person name="Dong Q."/>
            <person name="Dusheyko S."/>
            <person name="Eads B.D."/>
            <person name="Frohlich T."/>
            <person name="Geiler-Samerotte K.A."/>
            <person name="Gerlach D."/>
            <person name="Hatcher P."/>
            <person name="Jogdeo S."/>
            <person name="Krijgsveld J."/>
            <person name="Kriventseva E.V."/>
            <person name="Kultz D."/>
            <person name="Laforsch C."/>
            <person name="Lindquist E."/>
            <person name="Lopez J."/>
            <person name="Manak J.R."/>
            <person name="Muller J."/>
            <person name="Pangilinan J."/>
            <person name="Patwardhan R.P."/>
            <person name="Pitluck S."/>
            <person name="Pritham E.J."/>
            <person name="Rechtsteiner A."/>
            <person name="Rho M."/>
            <person name="Rogozin I.B."/>
            <person name="Sakarya O."/>
            <person name="Salamov A."/>
            <person name="Schaack S."/>
            <person name="Shapiro H."/>
            <person name="Shiga Y."/>
            <person name="Skalitzky C."/>
            <person name="Smith Z."/>
            <person name="Souvorov A."/>
            <person name="Sung W."/>
            <person name="Tang Z."/>
            <person name="Tsuchiya D."/>
            <person name="Tu H."/>
            <person name="Vos H."/>
            <person name="Wang M."/>
            <person name="Wolf Y.I."/>
            <person name="Yamagata H."/>
            <person name="Yamada T."/>
            <person name="Ye Y."/>
            <person name="Shaw J.R."/>
            <person name="Andrews J."/>
            <person name="Crease T.J."/>
            <person name="Tang H."/>
            <person name="Lucas S.M."/>
            <person name="Robertson H.M."/>
            <person name="Bork P."/>
            <person name="Koonin E.V."/>
            <person name="Zdobnov E.M."/>
            <person name="Grigoriev I.V."/>
            <person name="Lynch M."/>
            <person name="Boore J.L."/>
        </authorList>
    </citation>
    <scope>NUCLEOTIDE SEQUENCE [LARGE SCALE GENOMIC DNA]</scope>
</reference>
<dbReference type="InterPro" id="IPR018359">
    <property type="entry name" value="Bromodomain_CS"/>
</dbReference>
<dbReference type="PhylomeDB" id="E9HLR3"/>
<dbReference type="InterPro" id="IPR001487">
    <property type="entry name" value="Bromodomain"/>
</dbReference>
<keyword evidence="1 2" id="KW-0103">Bromodomain</keyword>
<proteinExistence type="predicted"/>
<dbReference type="HOGENOM" id="CLU_002479_0_0_1"/>
<gene>
    <name evidence="4" type="ORF">DAPPUDRAFT_63972</name>
</gene>
<dbReference type="Pfam" id="PF00439">
    <property type="entry name" value="Bromodomain"/>
    <property type="match status" value="1"/>
</dbReference>
<dbReference type="KEGG" id="dpx:DAPPUDRAFT_63972"/>
<evidence type="ECO:0000256" key="2">
    <source>
        <dbReference type="PROSITE-ProRule" id="PRU00035"/>
    </source>
</evidence>
<dbReference type="SUPFAM" id="SSF47370">
    <property type="entry name" value="Bromodomain"/>
    <property type="match status" value="1"/>
</dbReference>
<dbReference type="Proteomes" id="UP000000305">
    <property type="component" value="Unassembled WGS sequence"/>
</dbReference>
<name>E9HLR3_DAPPU</name>
<evidence type="ECO:0000256" key="1">
    <source>
        <dbReference type="ARBA" id="ARBA00023117"/>
    </source>
</evidence>
<evidence type="ECO:0000313" key="4">
    <source>
        <dbReference type="EMBL" id="EFX67332.1"/>
    </source>
</evidence>
<dbReference type="InParanoid" id="E9HLR3"/>
<dbReference type="PANTHER" id="PTHR46510:SF1">
    <property type="entry name" value="BROMODOMAIN ADJACENT TO ZINC FINGER DOMAIN PROTEIN 1A"/>
    <property type="match status" value="1"/>
</dbReference>
<dbReference type="PROSITE" id="PS00633">
    <property type="entry name" value="BROMODOMAIN_1"/>
    <property type="match status" value="1"/>
</dbReference>
<sequence>ADLLQLLADLSSHVDSWPFLKPVTRAEAPDYHHVIKQAMDLGTMKYKLNSIKYKTAEDFVKDLQLIFTNCYTYNNDAADEYK</sequence>
<accession>E9HLR3</accession>
<dbReference type="InterPro" id="IPR047171">
    <property type="entry name" value="BAZ1A"/>
</dbReference>
<dbReference type="SMART" id="SM00297">
    <property type="entry name" value="BROMO"/>
    <property type="match status" value="1"/>
</dbReference>
<dbReference type="Gene3D" id="1.20.920.10">
    <property type="entry name" value="Bromodomain-like"/>
    <property type="match status" value="1"/>
</dbReference>
<dbReference type="EMBL" id="GL732680">
    <property type="protein sequence ID" value="EFX67332.1"/>
    <property type="molecule type" value="Genomic_DNA"/>
</dbReference>
<keyword evidence="5" id="KW-1185">Reference proteome</keyword>
<dbReference type="PANTHER" id="PTHR46510">
    <property type="entry name" value="BROMODOMAIN ADJACENT TO ZINC FINGER DOMAIN PROTEIN 1A"/>
    <property type="match status" value="1"/>
</dbReference>
<dbReference type="eggNOG" id="KOG1472">
    <property type="taxonomic scope" value="Eukaryota"/>
</dbReference>
<feature type="non-terminal residue" evidence="4">
    <location>
        <position position="82"/>
    </location>
</feature>
<protein>
    <recommendedName>
        <fullName evidence="3">Bromo domain-containing protein</fullName>
    </recommendedName>
</protein>
<dbReference type="PROSITE" id="PS50014">
    <property type="entry name" value="BROMODOMAIN_2"/>
    <property type="match status" value="1"/>
</dbReference>
<organism evidence="4 5">
    <name type="scientific">Daphnia pulex</name>
    <name type="common">Water flea</name>
    <dbReference type="NCBI Taxonomy" id="6669"/>
    <lineage>
        <taxon>Eukaryota</taxon>
        <taxon>Metazoa</taxon>
        <taxon>Ecdysozoa</taxon>
        <taxon>Arthropoda</taxon>
        <taxon>Crustacea</taxon>
        <taxon>Branchiopoda</taxon>
        <taxon>Diplostraca</taxon>
        <taxon>Cladocera</taxon>
        <taxon>Anomopoda</taxon>
        <taxon>Daphniidae</taxon>
        <taxon>Daphnia</taxon>
    </lineage>
</organism>
<evidence type="ECO:0000259" key="3">
    <source>
        <dbReference type="PROSITE" id="PS50014"/>
    </source>
</evidence>
<dbReference type="AlphaFoldDB" id="E9HLR3"/>
<evidence type="ECO:0000313" key="5">
    <source>
        <dbReference type="Proteomes" id="UP000000305"/>
    </source>
</evidence>
<dbReference type="InterPro" id="IPR036427">
    <property type="entry name" value="Bromodomain-like_sf"/>
</dbReference>
<dbReference type="OrthoDB" id="332390at2759"/>
<dbReference type="STRING" id="6669.E9HLR3"/>